<protein>
    <submittedName>
        <fullName evidence="1">Uncharacterized protein</fullName>
    </submittedName>
</protein>
<accession>A0A6A6SQ23</accession>
<evidence type="ECO:0000313" key="2">
    <source>
        <dbReference type="Proteomes" id="UP000799324"/>
    </source>
</evidence>
<sequence>MHTNRASVRNLRPEVADNYQYPARIAERISGFWSSTRISRLRRTPHPSPSSFPHLYLYQAQRTFNAEHAANLQISTQPAHLHIASGMKSSNAAIPWPPAFGERADYAPPRFTFLKYMKPPKRGHAGRASSWEDPSFPGNPIISCEYLISILDGIC</sequence>
<organism evidence="1 2">
    <name type="scientific">Lophiostoma macrostomum CBS 122681</name>
    <dbReference type="NCBI Taxonomy" id="1314788"/>
    <lineage>
        <taxon>Eukaryota</taxon>
        <taxon>Fungi</taxon>
        <taxon>Dikarya</taxon>
        <taxon>Ascomycota</taxon>
        <taxon>Pezizomycotina</taxon>
        <taxon>Dothideomycetes</taxon>
        <taxon>Pleosporomycetidae</taxon>
        <taxon>Pleosporales</taxon>
        <taxon>Lophiostomataceae</taxon>
        <taxon>Lophiostoma</taxon>
    </lineage>
</organism>
<proteinExistence type="predicted"/>
<evidence type="ECO:0000313" key="1">
    <source>
        <dbReference type="EMBL" id="KAF2648264.1"/>
    </source>
</evidence>
<dbReference type="EMBL" id="MU004548">
    <property type="protein sequence ID" value="KAF2648264.1"/>
    <property type="molecule type" value="Genomic_DNA"/>
</dbReference>
<gene>
    <name evidence="1" type="ORF">K491DRAFT_254766</name>
</gene>
<dbReference type="AlphaFoldDB" id="A0A6A6SQ23"/>
<keyword evidence="2" id="KW-1185">Reference proteome</keyword>
<dbReference type="Proteomes" id="UP000799324">
    <property type="component" value="Unassembled WGS sequence"/>
</dbReference>
<reference evidence="1" key="1">
    <citation type="journal article" date="2020" name="Stud. Mycol.">
        <title>101 Dothideomycetes genomes: a test case for predicting lifestyles and emergence of pathogens.</title>
        <authorList>
            <person name="Haridas S."/>
            <person name="Albert R."/>
            <person name="Binder M."/>
            <person name="Bloem J."/>
            <person name="Labutti K."/>
            <person name="Salamov A."/>
            <person name="Andreopoulos B."/>
            <person name="Baker S."/>
            <person name="Barry K."/>
            <person name="Bills G."/>
            <person name="Bluhm B."/>
            <person name="Cannon C."/>
            <person name="Castanera R."/>
            <person name="Culley D."/>
            <person name="Daum C."/>
            <person name="Ezra D."/>
            <person name="Gonzalez J."/>
            <person name="Henrissat B."/>
            <person name="Kuo A."/>
            <person name="Liang C."/>
            <person name="Lipzen A."/>
            <person name="Lutzoni F."/>
            <person name="Magnuson J."/>
            <person name="Mondo S."/>
            <person name="Nolan M."/>
            <person name="Ohm R."/>
            <person name="Pangilinan J."/>
            <person name="Park H.-J."/>
            <person name="Ramirez L."/>
            <person name="Alfaro M."/>
            <person name="Sun H."/>
            <person name="Tritt A."/>
            <person name="Yoshinaga Y."/>
            <person name="Zwiers L.-H."/>
            <person name="Turgeon B."/>
            <person name="Goodwin S."/>
            <person name="Spatafora J."/>
            <person name="Crous P."/>
            <person name="Grigoriev I."/>
        </authorList>
    </citation>
    <scope>NUCLEOTIDE SEQUENCE</scope>
    <source>
        <strain evidence="1">CBS 122681</strain>
    </source>
</reference>
<name>A0A6A6SQ23_9PLEO</name>